<dbReference type="InterPro" id="IPR000873">
    <property type="entry name" value="AMP-dep_synth/lig_dom"/>
</dbReference>
<protein>
    <submittedName>
        <fullName evidence="2">AMP-binding protein</fullName>
    </submittedName>
</protein>
<evidence type="ECO:0000259" key="1">
    <source>
        <dbReference type="Pfam" id="PF00501"/>
    </source>
</evidence>
<feature type="domain" description="AMP-dependent synthetase/ligase" evidence="1">
    <location>
        <begin position="113"/>
        <end position="289"/>
    </location>
</feature>
<gene>
    <name evidence="2" type="ORF">QWU01_16065</name>
</gene>
<dbReference type="Pfam" id="PF00501">
    <property type="entry name" value="AMP-binding"/>
    <property type="match status" value="1"/>
</dbReference>
<evidence type="ECO:0000313" key="3">
    <source>
        <dbReference type="Proteomes" id="UP001276300"/>
    </source>
</evidence>
<dbReference type="Gene3D" id="3.30.300.30">
    <property type="match status" value="1"/>
</dbReference>
<evidence type="ECO:0000313" key="2">
    <source>
        <dbReference type="EMBL" id="MDW3778323.1"/>
    </source>
</evidence>
<dbReference type="Gene3D" id="3.40.50.980">
    <property type="match status" value="1"/>
</dbReference>
<dbReference type="InterPro" id="IPR050237">
    <property type="entry name" value="ATP-dep_AMP-bd_enzyme"/>
</dbReference>
<dbReference type="PANTHER" id="PTHR43767:SF1">
    <property type="entry name" value="NONRIBOSOMAL PEPTIDE SYNTHASE PES1 (EUROFUNG)-RELATED"/>
    <property type="match status" value="1"/>
</dbReference>
<proteinExistence type="predicted"/>
<accession>A0AAW9C8S5</accession>
<dbReference type="InterPro" id="IPR042099">
    <property type="entry name" value="ANL_N_sf"/>
</dbReference>
<dbReference type="Gene3D" id="3.40.50.12780">
    <property type="entry name" value="N-terminal domain of ligase-like"/>
    <property type="match status" value="1"/>
</dbReference>
<dbReference type="SUPFAM" id="SSF56801">
    <property type="entry name" value="Acetyl-CoA synthetase-like"/>
    <property type="match status" value="1"/>
</dbReference>
<name>A0AAW9C8S5_KLUCR</name>
<dbReference type="InterPro" id="IPR045851">
    <property type="entry name" value="AMP-bd_C_sf"/>
</dbReference>
<sequence>MTPPLRLAEWLTAPRPADTPIAWLADQRWTLGQLRHDVAALLPYLQRQQGERWALCIDNSYRFIVALLATLHAGKTPVLPGHSRAALLIEQQTLFDGILNDDALAKFGPETTVDSLAAPRDVPPLRPNATVELYTSGSTGAPKRVIKTLAQLDDEAALLAMHFAERLRGCRVVGSVTHQHLYGLTFRIMLPMALGLPLHADVIGFAEQLSALDHRHRYAFISSPAFLKRLDNRLTPPPIAAIISAGGALDDPLAAQAAAGLRVWPDEIYGSSETGVIAWRSHSQQDAAWQPFPDVTLCREDRECRLFSPLITDNGGLLLEDNLDILTNGQFRLLGRRDRIVKIEEKRVSLCEVEQRLLRLEGVIEAAALPIIRGGRQSVGVVLVLDDSHRERWGKGQELAWRKALRAWLEPVAVPRYWRVVDAIPVNGMNKRVNAQLQELFDETR</sequence>
<dbReference type="AlphaFoldDB" id="A0AAW9C8S5"/>
<reference evidence="2" key="1">
    <citation type="journal article" date="2023" name="J Glob Antimicrob Resist">
        <title>Emergence of NDM-1 and KPC-3 carbapenemases in Kluyvera cryocrescens: Investigating genetic heterogeneity and acquisition routes of blaNDM-1 in Enterobacterales species in Portugal.</title>
        <authorList>
            <person name="Loiodice M."/>
            <person name="Ribeiro M."/>
            <person name="Peixe L."/>
            <person name="Novais A."/>
        </authorList>
    </citation>
    <scope>NUCLEOTIDE SEQUENCE</scope>
    <source>
        <strain evidence="2">K629</strain>
    </source>
</reference>
<dbReference type="EMBL" id="JAUEQX010000013">
    <property type="protein sequence ID" value="MDW3778323.1"/>
    <property type="molecule type" value="Genomic_DNA"/>
</dbReference>
<comment type="caution">
    <text evidence="2">The sequence shown here is derived from an EMBL/GenBank/DDBJ whole genome shotgun (WGS) entry which is preliminary data.</text>
</comment>
<dbReference type="RefSeq" id="WP_266027785.1">
    <property type="nucleotide sequence ID" value="NZ_JALKUP010000001.1"/>
</dbReference>
<dbReference type="Proteomes" id="UP001276300">
    <property type="component" value="Unassembled WGS sequence"/>
</dbReference>
<organism evidence="2 3">
    <name type="scientific">Kluyvera cryocrescens</name>
    <name type="common">Kluyvera citrophila</name>
    <dbReference type="NCBI Taxonomy" id="580"/>
    <lineage>
        <taxon>Bacteria</taxon>
        <taxon>Pseudomonadati</taxon>
        <taxon>Pseudomonadota</taxon>
        <taxon>Gammaproteobacteria</taxon>
        <taxon>Enterobacterales</taxon>
        <taxon>Enterobacteriaceae</taxon>
        <taxon>Kluyvera</taxon>
    </lineage>
</organism>
<dbReference type="GO" id="GO:0016878">
    <property type="term" value="F:acid-thiol ligase activity"/>
    <property type="evidence" value="ECO:0007669"/>
    <property type="project" value="UniProtKB-ARBA"/>
</dbReference>
<dbReference type="PANTHER" id="PTHR43767">
    <property type="entry name" value="LONG-CHAIN-FATTY-ACID--COA LIGASE"/>
    <property type="match status" value="1"/>
</dbReference>